<dbReference type="Gene3D" id="1.20.1280.50">
    <property type="match status" value="1"/>
</dbReference>
<proteinExistence type="predicted"/>
<dbReference type="SUPFAM" id="SSF81383">
    <property type="entry name" value="F-box domain"/>
    <property type="match status" value="1"/>
</dbReference>
<feature type="domain" description="F-box" evidence="1">
    <location>
        <begin position="7"/>
        <end position="49"/>
    </location>
</feature>
<dbReference type="AlphaFoldDB" id="A0AAV5FNH4"/>
<organism evidence="2 3">
    <name type="scientific">Eleusine coracana subsp. coracana</name>
    <dbReference type="NCBI Taxonomy" id="191504"/>
    <lineage>
        <taxon>Eukaryota</taxon>
        <taxon>Viridiplantae</taxon>
        <taxon>Streptophyta</taxon>
        <taxon>Embryophyta</taxon>
        <taxon>Tracheophyta</taxon>
        <taxon>Spermatophyta</taxon>
        <taxon>Magnoliopsida</taxon>
        <taxon>Liliopsida</taxon>
        <taxon>Poales</taxon>
        <taxon>Poaceae</taxon>
        <taxon>PACMAD clade</taxon>
        <taxon>Chloridoideae</taxon>
        <taxon>Cynodonteae</taxon>
        <taxon>Eleusininae</taxon>
        <taxon>Eleusine</taxon>
    </lineage>
</organism>
<dbReference type="PANTHER" id="PTHR32133">
    <property type="entry name" value="OS07G0120400 PROTEIN"/>
    <property type="match status" value="1"/>
</dbReference>
<reference evidence="2" key="1">
    <citation type="journal article" date="2018" name="DNA Res.">
        <title>Multiple hybrid de novo genome assembly of finger millet, an orphan allotetraploid crop.</title>
        <authorList>
            <person name="Hatakeyama M."/>
            <person name="Aluri S."/>
            <person name="Balachadran M.T."/>
            <person name="Sivarajan S.R."/>
            <person name="Patrignani A."/>
            <person name="Gruter S."/>
            <person name="Poveda L."/>
            <person name="Shimizu-Inatsugi R."/>
            <person name="Baeten J."/>
            <person name="Francoijs K.J."/>
            <person name="Nataraja K.N."/>
            <person name="Reddy Y.A.N."/>
            <person name="Phadnis S."/>
            <person name="Ravikumar R.L."/>
            <person name="Schlapbach R."/>
            <person name="Sreeman S.M."/>
            <person name="Shimizu K.K."/>
        </authorList>
    </citation>
    <scope>NUCLEOTIDE SEQUENCE</scope>
</reference>
<comment type="caution">
    <text evidence="2">The sequence shown here is derived from an EMBL/GenBank/DDBJ whole genome shotgun (WGS) entry which is preliminary data.</text>
</comment>
<evidence type="ECO:0000313" key="2">
    <source>
        <dbReference type="EMBL" id="GJN36177.1"/>
    </source>
</evidence>
<evidence type="ECO:0000259" key="1">
    <source>
        <dbReference type="Pfam" id="PF00646"/>
    </source>
</evidence>
<dbReference type="Proteomes" id="UP001054889">
    <property type="component" value="Unassembled WGS sequence"/>
</dbReference>
<accession>A0AAV5FNH4</accession>
<keyword evidence="3" id="KW-1185">Reference proteome</keyword>
<dbReference type="PANTHER" id="PTHR32133:SF392">
    <property type="entry name" value="F-BOX DOMAIN-CONTAINING PROTEIN"/>
    <property type="match status" value="1"/>
</dbReference>
<dbReference type="Pfam" id="PF00646">
    <property type="entry name" value="F-box"/>
    <property type="match status" value="1"/>
</dbReference>
<dbReference type="InterPro" id="IPR036047">
    <property type="entry name" value="F-box-like_dom_sf"/>
</dbReference>
<gene>
    <name evidence="2" type="primary">gb25017</name>
    <name evidence="2" type="ORF">PR202_gb25017</name>
</gene>
<dbReference type="EMBL" id="BQKI01000088">
    <property type="protein sequence ID" value="GJN36177.1"/>
    <property type="molecule type" value="Genomic_DNA"/>
</dbReference>
<sequence length="415" mass="45792">MPPPPPELSDDLVGETLLRLPPDDPACLLRASLVCKRWRRILADPAFRRRHRALYRAPSVVGFIRIVKGATPFASRFVPNDPASGRPAARELPGWLPLDCRHGRALFLATSPSLGTALNYDFIVWDPLTNEQRHLPRPSPPPVKYCCNAAVLCAAATEGCDHRGCHKGPFFVVFVWFHGTDYHLPLVTSARVYSSVSGDWSEPISVQHSHASLDTSASFPSALVGDKLYFNCLKRYSFEYVLGVQSLSVIEQPPPSLHICMLFPHMPMEDGRLGCVEVEDEPKLCLRLWWRLTAAEGDGVAYCWERGRAIELETLLPEDGALPTHPLASVPSSKPASASVLGFAEGTDIIFLGTNMRDHTYAVHMIHLNSGRARKVFEKGTIVVPYTSFCIPGRNYVMVFAAAIASVGFSSEMTI</sequence>
<evidence type="ECO:0000313" key="3">
    <source>
        <dbReference type="Proteomes" id="UP001054889"/>
    </source>
</evidence>
<name>A0AAV5FNH4_ELECO</name>
<reference evidence="2" key="2">
    <citation type="submission" date="2021-12" db="EMBL/GenBank/DDBJ databases">
        <title>Resequencing data analysis of finger millet.</title>
        <authorList>
            <person name="Hatakeyama M."/>
            <person name="Aluri S."/>
            <person name="Balachadran M.T."/>
            <person name="Sivarajan S.R."/>
            <person name="Poveda L."/>
            <person name="Shimizu-Inatsugi R."/>
            <person name="Schlapbach R."/>
            <person name="Sreeman S.M."/>
            <person name="Shimizu K.K."/>
        </authorList>
    </citation>
    <scope>NUCLEOTIDE SEQUENCE</scope>
</reference>
<dbReference type="InterPro" id="IPR001810">
    <property type="entry name" value="F-box_dom"/>
</dbReference>
<protein>
    <recommendedName>
        <fullName evidence="1">F-box domain-containing protein</fullName>
    </recommendedName>
</protein>